<feature type="binding site" description="covalent" evidence="7">
    <location>
        <position position="138"/>
    </location>
    <ligand>
        <name>heme c</name>
        <dbReference type="ChEBI" id="CHEBI:61717"/>
    </ligand>
</feature>
<dbReference type="InterPro" id="IPR002321">
    <property type="entry name" value="Cyt_c_II"/>
</dbReference>
<evidence type="ECO:0000256" key="5">
    <source>
        <dbReference type="ARBA" id="ARBA00023004"/>
    </source>
</evidence>
<protein>
    <submittedName>
        <fullName evidence="8">Cytochrome c556</fullName>
    </submittedName>
</protein>
<dbReference type="STRING" id="441103.TRN7648_02305"/>
<dbReference type="PIRSF" id="PIRSF000027">
    <property type="entry name" value="Cytc_c_prime"/>
    <property type="match status" value="1"/>
</dbReference>
<reference evidence="8 9" key="1">
    <citation type="submission" date="2015-09" db="EMBL/GenBank/DDBJ databases">
        <authorList>
            <consortium name="Swine Surveillance"/>
        </authorList>
    </citation>
    <scope>NUCLEOTIDE SEQUENCE [LARGE SCALE GENOMIC DNA]</scope>
    <source>
        <strain evidence="8 9">CECT 7648</strain>
    </source>
</reference>
<dbReference type="GO" id="GO:0009055">
    <property type="term" value="F:electron transfer activity"/>
    <property type="evidence" value="ECO:0007669"/>
    <property type="project" value="InterPro"/>
</dbReference>
<dbReference type="RefSeq" id="WP_058247771.1">
    <property type="nucleotide sequence ID" value="NZ_CYSE01000003.1"/>
</dbReference>
<dbReference type="GO" id="GO:0042597">
    <property type="term" value="C:periplasmic space"/>
    <property type="evidence" value="ECO:0007669"/>
    <property type="project" value="InterPro"/>
</dbReference>
<dbReference type="EMBL" id="CYSE01000003">
    <property type="protein sequence ID" value="CUH79066.1"/>
    <property type="molecule type" value="Genomic_DNA"/>
</dbReference>
<evidence type="ECO:0000256" key="6">
    <source>
        <dbReference type="PIRSR" id="PIRSR000027-1"/>
    </source>
</evidence>
<dbReference type="PROSITE" id="PS51009">
    <property type="entry name" value="CYTCII"/>
    <property type="match status" value="1"/>
</dbReference>
<dbReference type="InterPro" id="IPR010980">
    <property type="entry name" value="Cyt_c/b562"/>
</dbReference>
<evidence type="ECO:0000256" key="2">
    <source>
        <dbReference type="ARBA" id="ARBA00022617"/>
    </source>
</evidence>
<evidence type="ECO:0000256" key="4">
    <source>
        <dbReference type="ARBA" id="ARBA00022982"/>
    </source>
</evidence>
<dbReference type="Gene3D" id="1.20.120.10">
    <property type="entry name" value="Cytochrome c/b562"/>
    <property type="match status" value="1"/>
</dbReference>
<keyword evidence="3 6" id="KW-0479">Metal-binding</keyword>
<evidence type="ECO:0000256" key="3">
    <source>
        <dbReference type="ARBA" id="ARBA00022723"/>
    </source>
</evidence>
<dbReference type="AlphaFoldDB" id="A0A0P1GC69"/>
<dbReference type="InterPro" id="IPR012127">
    <property type="entry name" value="Cyt_c_prime"/>
</dbReference>
<keyword evidence="4" id="KW-0249">Electron transport</keyword>
<evidence type="ECO:0000256" key="1">
    <source>
        <dbReference type="ARBA" id="ARBA00022448"/>
    </source>
</evidence>
<evidence type="ECO:0000313" key="9">
    <source>
        <dbReference type="Proteomes" id="UP000054935"/>
    </source>
</evidence>
<organism evidence="8 9">
    <name type="scientific">Tropicibacter naphthalenivorans</name>
    <dbReference type="NCBI Taxonomy" id="441103"/>
    <lineage>
        <taxon>Bacteria</taxon>
        <taxon>Pseudomonadati</taxon>
        <taxon>Pseudomonadota</taxon>
        <taxon>Alphaproteobacteria</taxon>
        <taxon>Rhodobacterales</taxon>
        <taxon>Roseobacteraceae</taxon>
        <taxon>Tropicibacter</taxon>
    </lineage>
</organism>
<dbReference type="GO" id="GO:0005506">
    <property type="term" value="F:iron ion binding"/>
    <property type="evidence" value="ECO:0007669"/>
    <property type="project" value="InterPro"/>
</dbReference>
<evidence type="ECO:0000256" key="7">
    <source>
        <dbReference type="PIRSR" id="PIRSR000027-2"/>
    </source>
</evidence>
<sequence length="146" mass="15557">MRKSLTYAVLLIAASGTMVFGEEDIASETVRERMALMEEVKGAMGILGGMAKGTDAFDATRAESARSALQGYSAQIPAVFETNETHPKSEAAPAIWDNWEDFTSRARAMETALGAMDTTTLDGVRAGLGGVGKTCSACHEAYRIEK</sequence>
<gene>
    <name evidence="8" type="ORF">TRN7648_02305</name>
</gene>
<comment type="PTM">
    <text evidence="7">Binds 1 heme group per subunit.</text>
</comment>
<keyword evidence="2 7" id="KW-0349">Heme</keyword>
<keyword evidence="5 6" id="KW-0408">Iron</keyword>
<name>A0A0P1GC69_9RHOB</name>
<dbReference type="SUPFAM" id="SSF47175">
    <property type="entry name" value="Cytochromes"/>
    <property type="match status" value="1"/>
</dbReference>
<dbReference type="GO" id="GO:0020037">
    <property type="term" value="F:heme binding"/>
    <property type="evidence" value="ECO:0007669"/>
    <property type="project" value="InterPro"/>
</dbReference>
<proteinExistence type="predicted"/>
<evidence type="ECO:0000313" key="8">
    <source>
        <dbReference type="EMBL" id="CUH79066.1"/>
    </source>
</evidence>
<dbReference type="GO" id="GO:0022900">
    <property type="term" value="P:electron transport chain"/>
    <property type="evidence" value="ECO:0007669"/>
    <property type="project" value="InterPro"/>
</dbReference>
<dbReference type="Proteomes" id="UP000054935">
    <property type="component" value="Unassembled WGS sequence"/>
</dbReference>
<keyword evidence="1" id="KW-0813">Transport</keyword>
<accession>A0A0P1GC69</accession>
<feature type="binding site" description="axial binding residue" evidence="6">
    <location>
        <position position="139"/>
    </location>
    <ligand>
        <name>heme c</name>
        <dbReference type="ChEBI" id="CHEBI:61717"/>
    </ligand>
    <ligandPart>
        <name>Fe</name>
        <dbReference type="ChEBI" id="CHEBI:18248"/>
    </ligandPart>
</feature>
<dbReference type="OrthoDB" id="8115790at2"/>
<feature type="binding site" description="covalent" evidence="7">
    <location>
        <position position="135"/>
    </location>
    <ligand>
        <name>heme c</name>
        <dbReference type="ChEBI" id="CHEBI:61717"/>
    </ligand>
</feature>
<keyword evidence="9" id="KW-1185">Reference proteome</keyword>
<dbReference type="Pfam" id="PF01322">
    <property type="entry name" value="Cytochrom_C_2"/>
    <property type="match status" value="1"/>
</dbReference>